<dbReference type="AlphaFoldDB" id="I0L5E0"/>
<comment type="caution">
    <text evidence="2">The sequence shown here is derived from an EMBL/GenBank/DDBJ whole genome shotgun (WGS) entry which is preliminary data.</text>
</comment>
<organism evidence="2 3">
    <name type="scientific">Micromonospora lupini str. Lupac 08</name>
    <dbReference type="NCBI Taxonomy" id="1150864"/>
    <lineage>
        <taxon>Bacteria</taxon>
        <taxon>Bacillati</taxon>
        <taxon>Actinomycetota</taxon>
        <taxon>Actinomycetes</taxon>
        <taxon>Micromonosporales</taxon>
        <taxon>Micromonosporaceae</taxon>
        <taxon>Micromonospora</taxon>
    </lineage>
</organism>
<reference evidence="3" key="1">
    <citation type="journal article" date="2012" name="J. Bacteriol.">
        <title>Genome Sequence of Micromonospora lupini Lupac 08, Isolated from Root Nodules of Lupinus angustifolius.</title>
        <authorList>
            <person name="Alonso-Vega P."/>
            <person name="Normand P."/>
            <person name="Bacigalupe R."/>
            <person name="Pujic P."/>
            <person name="Lajus A."/>
            <person name="Vallenet D."/>
            <person name="Carro L."/>
            <person name="Coll P."/>
            <person name="Trujillo M.E."/>
        </authorList>
    </citation>
    <scope>NUCLEOTIDE SEQUENCE [LARGE SCALE GENOMIC DNA]</scope>
    <source>
        <strain evidence="3">Lupac 08</strain>
    </source>
</reference>
<keyword evidence="3" id="KW-1185">Reference proteome</keyword>
<sequence>MTDTPRAGYPRTALWSRFGAWWLKLWRRLLLALQGPEPIPAPFTPPPPPPGRLTERRDVSAPIVVPARGYVFTFHVRAAFVWSSEGLMRETLTGSAQYFMPYAIRALTRLAAGRARNFAAHRARDFEVELQRALAETTPWRYERGGVQVTCQPYVWVELDESVKRAIRPYWEQLIKLDCEYDVDVKRAQYADRLSRQWLSILEQLAENPVAGGAAKMTNESLAAVVQELIAQQQAAKQRLDDLLAEGLRSDDAYEKATSFDYLFERLKAQGRPASAEQRKQARKGSAPDPGRT</sequence>
<dbReference type="STRING" id="1150864.MILUP08_43953"/>
<evidence type="ECO:0000256" key="1">
    <source>
        <dbReference type="SAM" id="MobiDB-lite"/>
    </source>
</evidence>
<name>I0L5E0_9ACTN</name>
<dbReference type="EMBL" id="CAIE01000031">
    <property type="protein sequence ID" value="CCH19037.1"/>
    <property type="molecule type" value="Genomic_DNA"/>
</dbReference>
<feature type="region of interest" description="Disordered" evidence="1">
    <location>
        <begin position="271"/>
        <end position="293"/>
    </location>
</feature>
<accession>I0L5E0</accession>
<gene>
    <name evidence="2" type="ORF">MILUP08_43953</name>
</gene>
<evidence type="ECO:0000313" key="2">
    <source>
        <dbReference type="EMBL" id="CCH19037.1"/>
    </source>
</evidence>
<proteinExistence type="predicted"/>
<dbReference type="Proteomes" id="UP000003448">
    <property type="component" value="Unassembled WGS sequence"/>
</dbReference>
<dbReference type="RefSeq" id="WP_007460858.1">
    <property type="nucleotide sequence ID" value="NZ_HF570108.1"/>
</dbReference>
<protein>
    <submittedName>
        <fullName evidence="2">Uncharacterized protein</fullName>
    </submittedName>
</protein>
<evidence type="ECO:0000313" key="3">
    <source>
        <dbReference type="Proteomes" id="UP000003448"/>
    </source>
</evidence>